<keyword evidence="1" id="KW-0472">Membrane</keyword>
<feature type="transmembrane region" description="Helical" evidence="1">
    <location>
        <begin position="85"/>
        <end position="107"/>
    </location>
</feature>
<protein>
    <submittedName>
        <fullName evidence="3">Transporter</fullName>
    </submittedName>
</protein>
<dbReference type="Proteomes" id="UP000451471">
    <property type="component" value="Unassembled WGS sequence"/>
</dbReference>
<dbReference type="AlphaFoldDB" id="A0A6B0GGK5"/>
<evidence type="ECO:0000256" key="1">
    <source>
        <dbReference type="SAM" id="Phobius"/>
    </source>
</evidence>
<dbReference type="EMBL" id="WSZK01000012">
    <property type="protein sequence ID" value="MWG34026.1"/>
    <property type="molecule type" value="Genomic_DNA"/>
</dbReference>
<dbReference type="GO" id="GO:0016020">
    <property type="term" value="C:membrane"/>
    <property type="evidence" value="ECO:0007669"/>
    <property type="project" value="InterPro"/>
</dbReference>
<name>A0A6B0GGK5_9EURY</name>
<reference evidence="3 4" key="1">
    <citation type="submission" date="2019-12" db="EMBL/GenBank/DDBJ databases">
        <title>Halocatena pleomorpha gen. nov. sp. nov., an extremely halophilic archaeon of family Halobacteriaceae isolated from saltpan soil.</title>
        <authorList>
            <person name="Pal Y."/>
            <person name="Verma A."/>
            <person name="Krishnamurthi S."/>
            <person name="Kumar P."/>
        </authorList>
    </citation>
    <scope>NUCLEOTIDE SEQUENCE [LARGE SCALE GENOMIC DNA]</scope>
    <source>
        <strain evidence="3 4">JCM 16495</strain>
    </source>
</reference>
<evidence type="ECO:0000259" key="2">
    <source>
        <dbReference type="Pfam" id="PF05425"/>
    </source>
</evidence>
<feature type="transmembrane region" description="Helical" evidence="1">
    <location>
        <begin position="6"/>
        <end position="31"/>
    </location>
</feature>
<comment type="caution">
    <text evidence="3">The sequence shown here is derived from an EMBL/GenBank/DDBJ whole genome shotgun (WGS) entry which is preliminary data.</text>
</comment>
<sequence>MSLVDAAAYSIHLLFAGLWTGTVLFVAWGILPLGLNGDIRPDPLGFAVSRLTTVSRVSALVLLLSGGHMAGTTYTVESLFGSQRGHLVLAMVALWFVLAALVETGAARMRRGLDAEKVRTPAHDGKPFLYAASVVALLLLLDAGLLASGVTF</sequence>
<dbReference type="InterPro" id="IPR008457">
    <property type="entry name" value="Cu-R_CopD_dom"/>
</dbReference>
<organism evidence="3 4">
    <name type="scientific">Halomarina oriensis</name>
    <dbReference type="NCBI Taxonomy" id="671145"/>
    <lineage>
        <taxon>Archaea</taxon>
        <taxon>Methanobacteriati</taxon>
        <taxon>Methanobacteriota</taxon>
        <taxon>Stenosarchaea group</taxon>
        <taxon>Halobacteria</taxon>
        <taxon>Halobacteriales</taxon>
        <taxon>Natronomonadaceae</taxon>
        <taxon>Halomarina</taxon>
    </lineage>
</organism>
<keyword evidence="1" id="KW-0812">Transmembrane</keyword>
<dbReference type="OrthoDB" id="340884at2157"/>
<gene>
    <name evidence="3" type="ORF">GQS65_05895</name>
</gene>
<evidence type="ECO:0000313" key="3">
    <source>
        <dbReference type="EMBL" id="MWG34026.1"/>
    </source>
</evidence>
<keyword evidence="4" id="KW-1185">Reference proteome</keyword>
<accession>A0A6B0GGK5</accession>
<evidence type="ECO:0000313" key="4">
    <source>
        <dbReference type="Proteomes" id="UP000451471"/>
    </source>
</evidence>
<keyword evidence="1" id="KW-1133">Transmembrane helix</keyword>
<proteinExistence type="predicted"/>
<dbReference type="Pfam" id="PF05425">
    <property type="entry name" value="CopD"/>
    <property type="match status" value="1"/>
</dbReference>
<feature type="domain" description="Copper resistance protein D" evidence="2">
    <location>
        <begin position="48"/>
        <end position="145"/>
    </location>
</feature>
<feature type="transmembrane region" description="Helical" evidence="1">
    <location>
        <begin position="128"/>
        <end position="150"/>
    </location>
</feature>
<dbReference type="RefSeq" id="WP_158203735.1">
    <property type="nucleotide sequence ID" value="NZ_WSZK01000012.1"/>
</dbReference>